<name>A0AC35F866_9BILA</name>
<dbReference type="WBParaSite" id="PS1159_v2.g14895.t2">
    <property type="protein sequence ID" value="PS1159_v2.g14895.t2"/>
    <property type="gene ID" value="PS1159_v2.g14895"/>
</dbReference>
<protein>
    <submittedName>
        <fullName evidence="2">U3 small nucleolar RNA-associated protein 25</fullName>
    </submittedName>
</protein>
<proteinExistence type="predicted"/>
<reference evidence="2" key="1">
    <citation type="submission" date="2022-11" db="UniProtKB">
        <authorList>
            <consortium name="WormBaseParasite"/>
        </authorList>
    </citation>
    <scope>IDENTIFICATION</scope>
</reference>
<evidence type="ECO:0000313" key="2">
    <source>
        <dbReference type="WBParaSite" id="PS1159_v2.g14895.t2"/>
    </source>
</evidence>
<organism evidence="1 2">
    <name type="scientific">Panagrolaimus sp. PS1159</name>
    <dbReference type="NCBI Taxonomy" id="55785"/>
    <lineage>
        <taxon>Eukaryota</taxon>
        <taxon>Metazoa</taxon>
        <taxon>Ecdysozoa</taxon>
        <taxon>Nematoda</taxon>
        <taxon>Chromadorea</taxon>
        <taxon>Rhabditida</taxon>
        <taxon>Tylenchina</taxon>
        <taxon>Panagrolaimomorpha</taxon>
        <taxon>Panagrolaimoidea</taxon>
        <taxon>Panagrolaimidae</taxon>
        <taxon>Panagrolaimus</taxon>
    </lineage>
</organism>
<accession>A0AC35F866</accession>
<dbReference type="Proteomes" id="UP000887580">
    <property type="component" value="Unplaced"/>
</dbReference>
<evidence type="ECO:0000313" key="1">
    <source>
        <dbReference type="Proteomes" id="UP000887580"/>
    </source>
</evidence>
<sequence>MKRTRKSSSSNEKPVDFKKSKAIDFFADHFCTNLEDALYEKVNAGAEISKKTLKSDLFEDCNVTINSTAASHLHCTNPSKILNFDEFNLNPKILQNFLIHNKGDASEEQKELYQIIGRYMDLCLISGRKDYLDYLPLLSLHIVNHLNRTRDAIVENNTKLEKSSKAGELTEEIVEECRDQGLARPKVLFITSMKKYAYEFVHSLSDVTFSEKDKRTIMNSQRFEDEFGDTGYVPPSKRNEDFRELMSGNIDDCFRLGIQYAKKALKLYQKFSESDVLVCSPLGLRMIVGEEGEAEREVDFLASIEIIIIDKTNQILMQNWEHLQHIIDETNGMPSKLEVDISRVRHWSLQNLGKIYRQTILFSEYNFTELHSLYASACKNYAGGVFIVKNPEPMLELIEKPLIQEFHRFDCDVPKYQSDLRFEYFTKNILPSLEHGTLIFVSSYFDFIRLRNYMKKEGESFVQLHEYGKDKKIARARGMFYQRRKKLIVMTERFYYFKRYFIKKVASLVFYQLPVNAKFFVELVNDSDPEGRLESKVIYSKYDFFRMQNIFGIEQAKQLIKSEKKFHALVSE</sequence>